<dbReference type="AlphaFoldDB" id="A0A915D574"/>
<dbReference type="WBParaSite" id="jg15516">
    <property type="protein sequence ID" value="jg15516"/>
    <property type="gene ID" value="jg15516"/>
</dbReference>
<feature type="region of interest" description="Disordered" evidence="1">
    <location>
        <begin position="61"/>
        <end position="101"/>
    </location>
</feature>
<name>A0A915D574_9BILA</name>
<keyword evidence="2" id="KW-1185">Reference proteome</keyword>
<accession>A0A915D574</accession>
<reference evidence="3" key="1">
    <citation type="submission" date="2022-11" db="UniProtKB">
        <authorList>
            <consortium name="WormBaseParasite"/>
        </authorList>
    </citation>
    <scope>IDENTIFICATION</scope>
</reference>
<evidence type="ECO:0000313" key="3">
    <source>
        <dbReference type="WBParaSite" id="jg15516"/>
    </source>
</evidence>
<protein>
    <submittedName>
        <fullName evidence="3">Uncharacterized protein</fullName>
    </submittedName>
</protein>
<proteinExistence type="predicted"/>
<feature type="compositionally biased region" description="Polar residues" evidence="1">
    <location>
        <begin position="76"/>
        <end position="95"/>
    </location>
</feature>
<dbReference type="Proteomes" id="UP000887574">
    <property type="component" value="Unplaced"/>
</dbReference>
<evidence type="ECO:0000256" key="1">
    <source>
        <dbReference type="SAM" id="MobiDB-lite"/>
    </source>
</evidence>
<sequence length="101" mass="10924">MNLETLNALIYVKINTDFDCIDVYDYFLSKKNLMKKARSSAIPSISCQAKGTAPLLLLQSVGQPAGGSAPRPDLSSGETSQSQQRMEHPGSSSISPFVLYV</sequence>
<evidence type="ECO:0000313" key="2">
    <source>
        <dbReference type="Proteomes" id="UP000887574"/>
    </source>
</evidence>
<organism evidence="2 3">
    <name type="scientific">Ditylenchus dipsaci</name>
    <dbReference type="NCBI Taxonomy" id="166011"/>
    <lineage>
        <taxon>Eukaryota</taxon>
        <taxon>Metazoa</taxon>
        <taxon>Ecdysozoa</taxon>
        <taxon>Nematoda</taxon>
        <taxon>Chromadorea</taxon>
        <taxon>Rhabditida</taxon>
        <taxon>Tylenchina</taxon>
        <taxon>Tylenchomorpha</taxon>
        <taxon>Sphaerularioidea</taxon>
        <taxon>Anguinidae</taxon>
        <taxon>Anguininae</taxon>
        <taxon>Ditylenchus</taxon>
    </lineage>
</organism>